<evidence type="ECO:0000313" key="3">
    <source>
        <dbReference type="Proteomes" id="UP000076871"/>
    </source>
</evidence>
<keyword evidence="3" id="KW-1185">Reference proteome</keyword>
<feature type="compositionally biased region" description="Basic and acidic residues" evidence="1">
    <location>
        <begin position="1"/>
        <end position="12"/>
    </location>
</feature>
<reference evidence="2 3" key="1">
    <citation type="journal article" date="2016" name="Mol. Biol. Evol.">
        <title>Comparative Genomics of Early-Diverging Mushroom-Forming Fungi Provides Insights into the Origins of Lignocellulose Decay Capabilities.</title>
        <authorList>
            <person name="Nagy L.G."/>
            <person name="Riley R."/>
            <person name="Tritt A."/>
            <person name="Adam C."/>
            <person name="Daum C."/>
            <person name="Floudas D."/>
            <person name="Sun H."/>
            <person name="Yadav J.S."/>
            <person name="Pangilinan J."/>
            <person name="Larsson K.H."/>
            <person name="Matsuura K."/>
            <person name="Barry K."/>
            <person name="Labutti K."/>
            <person name="Kuo R."/>
            <person name="Ohm R.A."/>
            <person name="Bhattacharya S.S."/>
            <person name="Shirouzu T."/>
            <person name="Yoshinaga Y."/>
            <person name="Martin F.M."/>
            <person name="Grigoriev I.V."/>
            <person name="Hibbett D.S."/>
        </authorList>
    </citation>
    <scope>NUCLEOTIDE SEQUENCE [LARGE SCALE GENOMIC DNA]</scope>
    <source>
        <strain evidence="2 3">93-53</strain>
    </source>
</reference>
<feature type="region of interest" description="Disordered" evidence="1">
    <location>
        <begin position="1"/>
        <end position="53"/>
    </location>
</feature>
<accession>A0A165D2E2</accession>
<dbReference type="Proteomes" id="UP000076871">
    <property type="component" value="Unassembled WGS sequence"/>
</dbReference>
<evidence type="ECO:0000256" key="1">
    <source>
        <dbReference type="SAM" id="MobiDB-lite"/>
    </source>
</evidence>
<protein>
    <submittedName>
        <fullName evidence="2">Uncharacterized protein</fullName>
    </submittedName>
</protein>
<dbReference type="InParanoid" id="A0A165D2E2"/>
<gene>
    <name evidence="2" type="ORF">LAESUDRAFT_315542</name>
</gene>
<name>A0A165D2E2_9APHY</name>
<proteinExistence type="predicted"/>
<dbReference type="AlphaFoldDB" id="A0A165D2E2"/>
<dbReference type="EMBL" id="KV427639">
    <property type="protein sequence ID" value="KZT04017.1"/>
    <property type="molecule type" value="Genomic_DNA"/>
</dbReference>
<dbReference type="GeneID" id="63819007"/>
<dbReference type="RefSeq" id="XP_040761757.1">
    <property type="nucleotide sequence ID" value="XM_040901976.1"/>
</dbReference>
<organism evidence="2 3">
    <name type="scientific">Laetiporus sulphureus 93-53</name>
    <dbReference type="NCBI Taxonomy" id="1314785"/>
    <lineage>
        <taxon>Eukaryota</taxon>
        <taxon>Fungi</taxon>
        <taxon>Dikarya</taxon>
        <taxon>Basidiomycota</taxon>
        <taxon>Agaricomycotina</taxon>
        <taxon>Agaricomycetes</taxon>
        <taxon>Polyporales</taxon>
        <taxon>Laetiporus</taxon>
    </lineage>
</organism>
<feature type="compositionally biased region" description="Polar residues" evidence="1">
    <location>
        <begin position="35"/>
        <end position="45"/>
    </location>
</feature>
<evidence type="ECO:0000313" key="2">
    <source>
        <dbReference type="EMBL" id="KZT04017.1"/>
    </source>
</evidence>
<sequence>MSFAHGDTRGDRQNSALSRHPLETRHAPGPASIVPASTSTQSSSHRLGRAGSARSGIGVECLRSRRPSSSWICLAGRCIGADARWWRMASAYRSPLRRWASRPSSVELASFRTTASH</sequence>